<evidence type="ECO:0000313" key="2">
    <source>
        <dbReference type="Proteomes" id="UP000186895"/>
    </source>
</evidence>
<dbReference type="InterPro" id="IPR036287">
    <property type="entry name" value="Rv1873-like_sf"/>
</dbReference>
<proteinExistence type="predicted"/>
<name>A0A1N6TGM1_9GAMM</name>
<dbReference type="PIRSF" id="PIRSF008546">
    <property type="entry name" value="UCP008546"/>
    <property type="match status" value="1"/>
</dbReference>
<sequence>MQEPFSLEAFIQAQASVYPQALAELRAGRKRSHWIWFILPQLSALGRSGMARRYGIPGIEEARAYLQHPVLGARLRECCEALLALEGLSAHAIMGSPDDLKLRSCATLFAQVDEAGSVFEQILDKYYKGERDPLTLACLEGEDR</sequence>
<gene>
    <name evidence="1" type="ORF">SAMN05421647_105329</name>
</gene>
<organism evidence="1 2">
    <name type="scientific">Marinobacterium stanieri</name>
    <dbReference type="NCBI Taxonomy" id="49186"/>
    <lineage>
        <taxon>Bacteria</taxon>
        <taxon>Pseudomonadati</taxon>
        <taxon>Pseudomonadota</taxon>
        <taxon>Gammaproteobacteria</taxon>
        <taxon>Oceanospirillales</taxon>
        <taxon>Oceanospirillaceae</taxon>
        <taxon>Marinobacterium</taxon>
    </lineage>
</organism>
<reference evidence="2" key="1">
    <citation type="submission" date="2017-01" db="EMBL/GenBank/DDBJ databases">
        <authorList>
            <person name="Varghese N."/>
            <person name="Submissions S."/>
        </authorList>
    </citation>
    <scope>NUCLEOTIDE SEQUENCE [LARGE SCALE GENOMIC DNA]</scope>
    <source>
        <strain evidence="2">DSM 7027</strain>
    </source>
</reference>
<dbReference type="STRING" id="49186.SAMN05421647_105329"/>
<dbReference type="Proteomes" id="UP000186895">
    <property type="component" value="Unassembled WGS sequence"/>
</dbReference>
<keyword evidence="2" id="KW-1185">Reference proteome</keyword>
<accession>A0A1N6TGM1</accession>
<dbReference type="InterPro" id="IPR014937">
    <property type="entry name" value="DUF1810"/>
</dbReference>
<evidence type="ECO:0000313" key="1">
    <source>
        <dbReference type="EMBL" id="SIQ52397.1"/>
    </source>
</evidence>
<dbReference type="eggNOG" id="COG5579">
    <property type="taxonomic scope" value="Bacteria"/>
</dbReference>
<dbReference type="Gene3D" id="1.25.40.380">
    <property type="entry name" value="Protein of unknown function DUF1810"/>
    <property type="match status" value="1"/>
</dbReference>
<dbReference type="AlphaFoldDB" id="A0A1N6TGM1"/>
<dbReference type="EMBL" id="FTMN01000005">
    <property type="protein sequence ID" value="SIQ52397.1"/>
    <property type="molecule type" value="Genomic_DNA"/>
</dbReference>
<protein>
    <submittedName>
        <fullName evidence="1">Uncharacterized protein, DUF1810 family</fullName>
    </submittedName>
</protein>
<dbReference type="SUPFAM" id="SSF140736">
    <property type="entry name" value="Rv1873-like"/>
    <property type="match status" value="1"/>
</dbReference>
<dbReference type="Pfam" id="PF08837">
    <property type="entry name" value="DUF1810"/>
    <property type="match status" value="1"/>
</dbReference>